<dbReference type="Pfam" id="PF16884">
    <property type="entry name" value="ADH_N_2"/>
    <property type="match status" value="1"/>
</dbReference>
<name>A0A8S3Z8E2_9EUPU</name>
<comment type="caution">
    <text evidence="9">The sequence shown here is derived from an EMBL/GenBank/DDBJ whole genome shotgun (WGS) entry which is preliminary data.</text>
</comment>
<keyword evidence="3" id="KW-0560">Oxidoreductase</keyword>
<sequence>MTTAKVWSVKRPYNGEPTLDDFVLTEEVLPPLKEGEILIEALYLSLDPYYRLFPVQDGLPGEQVARIIESKAPGFEKDDLVCAHAGWRSQSVINVNRPLRFGIKVEKIEEVTGLSPSLWIGAIGMPGVTAYMSFMERCDPKEGEVIVVSAASGAVGSVVGQLAKLKGLKVVGLVGSEEKCRYIKEIGFDQAINYKEENISAALDSIAPNGVDIFFDSVGGYISDIMYGKLRDKGRVLLCGQISAYNQPQPKVTNWSMTIVRKELEVKGFYIFSPVNVPEFPRVRQALIPLFQQGKLKAKEHVTKGFENMPKAFIELFSGSNFGKAVVKA</sequence>
<dbReference type="EC" id="1.3.1.48" evidence="2"/>
<protein>
    <recommendedName>
        <fullName evidence="4">15-oxoprostaglandin 13-reductase</fullName>
        <ecNumber evidence="2">1.3.1.48</ecNumber>
    </recommendedName>
    <alternativeName>
        <fullName evidence="4">15-oxoprostaglandin 13-reductase</fullName>
    </alternativeName>
</protein>
<dbReference type="Gene3D" id="3.40.50.720">
    <property type="entry name" value="NAD(P)-binding Rossmann-like Domain"/>
    <property type="match status" value="1"/>
</dbReference>
<dbReference type="InterPro" id="IPR011032">
    <property type="entry name" value="GroES-like_sf"/>
</dbReference>
<comment type="catalytic activity">
    <reaction evidence="5">
        <text>13,14-dihydro-15-oxo-prostaglandin F1alpha + NADP(+) = 15-oxoprostaglandin F1alpha + NADPH + H(+)</text>
        <dbReference type="Rhea" id="RHEA:50592"/>
        <dbReference type="ChEBI" id="CHEBI:15378"/>
        <dbReference type="ChEBI" id="CHEBI:57783"/>
        <dbReference type="ChEBI" id="CHEBI:58349"/>
        <dbReference type="ChEBI" id="CHEBI:79072"/>
        <dbReference type="ChEBI" id="CHEBI:133411"/>
    </reaction>
    <physiologicalReaction direction="right-to-left" evidence="5">
        <dbReference type="Rhea" id="RHEA:50594"/>
    </physiologicalReaction>
</comment>
<dbReference type="FunFam" id="3.40.50.720:FF:000121">
    <property type="entry name" value="Prostaglandin reductase 2"/>
    <property type="match status" value="1"/>
</dbReference>
<dbReference type="PANTHER" id="PTHR43205">
    <property type="entry name" value="PROSTAGLANDIN REDUCTASE"/>
    <property type="match status" value="1"/>
</dbReference>
<organism evidence="9 10">
    <name type="scientific">Candidula unifasciata</name>
    <dbReference type="NCBI Taxonomy" id="100452"/>
    <lineage>
        <taxon>Eukaryota</taxon>
        <taxon>Metazoa</taxon>
        <taxon>Spiralia</taxon>
        <taxon>Lophotrochozoa</taxon>
        <taxon>Mollusca</taxon>
        <taxon>Gastropoda</taxon>
        <taxon>Heterobranchia</taxon>
        <taxon>Euthyneura</taxon>
        <taxon>Panpulmonata</taxon>
        <taxon>Eupulmonata</taxon>
        <taxon>Stylommatophora</taxon>
        <taxon>Helicina</taxon>
        <taxon>Helicoidea</taxon>
        <taxon>Geomitridae</taxon>
        <taxon>Candidula</taxon>
    </lineage>
</organism>
<evidence type="ECO:0000256" key="4">
    <source>
        <dbReference type="ARBA" id="ARBA00033119"/>
    </source>
</evidence>
<dbReference type="Pfam" id="PF00107">
    <property type="entry name" value="ADH_zinc_N"/>
    <property type="match status" value="1"/>
</dbReference>
<comment type="catalytic activity">
    <reaction evidence="6">
        <text>13,14-dihydro-15-oxo-PGF2alpha + NADP(+) = 15-oxoprostaglandin F2alpha + NADPH + H(+)</text>
        <dbReference type="Rhea" id="RHEA:50588"/>
        <dbReference type="ChEBI" id="CHEBI:15378"/>
        <dbReference type="ChEBI" id="CHEBI:57783"/>
        <dbReference type="ChEBI" id="CHEBI:58349"/>
        <dbReference type="ChEBI" id="CHEBI:133374"/>
        <dbReference type="ChEBI" id="CHEBI:133409"/>
    </reaction>
    <physiologicalReaction direction="right-to-left" evidence="6">
        <dbReference type="Rhea" id="RHEA:50590"/>
    </physiologicalReaction>
</comment>
<dbReference type="EMBL" id="CAJHNH020002177">
    <property type="protein sequence ID" value="CAG5125817.1"/>
    <property type="molecule type" value="Genomic_DNA"/>
</dbReference>
<evidence type="ECO:0000256" key="3">
    <source>
        <dbReference type="ARBA" id="ARBA00023002"/>
    </source>
</evidence>
<dbReference type="SUPFAM" id="SSF50129">
    <property type="entry name" value="GroES-like"/>
    <property type="match status" value="2"/>
</dbReference>
<dbReference type="InterPro" id="IPR020843">
    <property type="entry name" value="ER"/>
</dbReference>
<dbReference type="SUPFAM" id="SSF51735">
    <property type="entry name" value="NAD(P)-binding Rossmann-fold domains"/>
    <property type="match status" value="1"/>
</dbReference>
<feature type="domain" description="Enoyl reductase (ER)" evidence="8">
    <location>
        <begin position="17"/>
        <end position="327"/>
    </location>
</feature>
<dbReference type="PANTHER" id="PTHR43205:SF7">
    <property type="entry name" value="PROSTAGLANDIN REDUCTASE 1"/>
    <property type="match status" value="1"/>
</dbReference>
<dbReference type="AlphaFoldDB" id="A0A8S3Z8E2"/>
<dbReference type="GO" id="GO:0006693">
    <property type="term" value="P:prostaglandin metabolic process"/>
    <property type="evidence" value="ECO:0007669"/>
    <property type="project" value="TreeGrafter"/>
</dbReference>
<proteinExistence type="inferred from homology"/>
<evidence type="ECO:0000256" key="7">
    <source>
        <dbReference type="ARBA" id="ARBA00049070"/>
    </source>
</evidence>
<keyword evidence="10" id="KW-1185">Reference proteome</keyword>
<comment type="catalytic activity">
    <reaction evidence="7">
        <text>13,14-dihydro-15-oxo-prostaglandin E1 + NADP(+) = 15-oxoprostaglandin E1 + NADPH + H(+)</text>
        <dbReference type="Rhea" id="RHEA:50584"/>
        <dbReference type="ChEBI" id="CHEBI:15378"/>
        <dbReference type="ChEBI" id="CHEBI:57401"/>
        <dbReference type="ChEBI" id="CHEBI:57783"/>
        <dbReference type="ChEBI" id="CHEBI:58349"/>
        <dbReference type="ChEBI" id="CHEBI:133408"/>
    </reaction>
    <physiologicalReaction direction="right-to-left" evidence="7">
        <dbReference type="Rhea" id="RHEA:50586"/>
    </physiologicalReaction>
</comment>
<dbReference type="InterPro" id="IPR045010">
    <property type="entry name" value="MDR_fam"/>
</dbReference>
<dbReference type="OrthoDB" id="809632at2759"/>
<accession>A0A8S3Z8E2</accession>
<dbReference type="InterPro" id="IPR041694">
    <property type="entry name" value="ADH_N_2"/>
</dbReference>
<gene>
    <name evidence="9" type="ORF">CUNI_LOCUS11375</name>
</gene>
<evidence type="ECO:0000313" key="9">
    <source>
        <dbReference type="EMBL" id="CAG5125817.1"/>
    </source>
</evidence>
<dbReference type="GO" id="GO:0047522">
    <property type="term" value="F:15-oxoprostaglandin 13-reductase [NAD(P)+] activity"/>
    <property type="evidence" value="ECO:0007669"/>
    <property type="project" value="UniProtKB-EC"/>
</dbReference>
<dbReference type="Gene3D" id="3.90.180.10">
    <property type="entry name" value="Medium-chain alcohol dehydrogenases, catalytic domain"/>
    <property type="match status" value="1"/>
</dbReference>
<evidence type="ECO:0000256" key="1">
    <source>
        <dbReference type="ARBA" id="ARBA00010460"/>
    </source>
</evidence>
<dbReference type="InterPro" id="IPR013149">
    <property type="entry name" value="ADH-like_C"/>
</dbReference>
<reference evidence="9" key="1">
    <citation type="submission" date="2021-04" db="EMBL/GenBank/DDBJ databases">
        <authorList>
            <consortium name="Molecular Ecology Group"/>
        </authorList>
    </citation>
    <scope>NUCLEOTIDE SEQUENCE</scope>
</reference>
<dbReference type="SMART" id="SM00829">
    <property type="entry name" value="PKS_ER"/>
    <property type="match status" value="1"/>
</dbReference>
<evidence type="ECO:0000256" key="2">
    <source>
        <dbReference type="ARBA" id="ARBA00011981"/>
    </source>
</evidence>
<dbReference type="InterPro" id="IPR036291">
    <property type="entry name" value="NAD(P)-bd_dom_sf"/>
</dbReference>
<comment type="similarity">
    <text evidence="1">Belongs to the NADP-dependent oxidoreductase L4BD family.</text>
</comment>
<evidence type="ECO:0000256" key="6">
    <source>
        <dbReference type="ARBA" id="ARBA00048290"/>
    </source>
</evidence>
<dbReference type="Proteomes" id="UP000678393">
    <property type="component" value="Unassembled WGS sequence"/>
</dbReference>
<evidence type="ECO:0000256" key="5">
    <source>
        <dbReference type="ARBA" id="ARBA00047878"/>
    </source>
</evidence>
<evidence type="ECO:0000313" key="10">
    <source>
        <dbReference type="Proteomes" id="UP000678393"/>
    </source>
</evidence>
<evidence type="ECO:0000259" key="8">
    <source>
        <dbReference type="SMART" id="SM00829"/>
    </source>
</evidence>